<geneLocation type="plasmid" evidence="2">
    <name>pl11995-1</name>
</geneLocation>
<accession>A0A1B2J2N4</accession>
<dbReference type="RefSeq" id="WP_065904032.1">
    <property type="nucleotide sequence ID" value="NZ_CP014913.1"/>
</dbReference>
<protein>
    <submittedName>
        <fullName evidence="1">Uncharacterized protein</fullName>
    </submittedName>
</protein>
<dbReference type="Pfam" id="PF17363">
    <property type="entry name" value="DUF5388"/>
    <property type="match status" value="1"/>
</dbReference>
<evidence type="ECO:0000313" key="1">
    <source>
        <dbReference type="EMBL" id="ANZ68529.1"/>
    </source>
</evidence>
<sequence>MNKKRATIIFDEDVSDQTISVDKSVSSVTFDTTLRIDNHLKNFMKAVVISGYSLTQQNGLAQLQKNFFESLTESEQNTLTTQIQTLETGDANKVKSK</sequence>
<evidence type="ECO:0000313" key="2">
    <source>
        <dbReference type="Proteomes" id="UP000093267"/>
    </source>
</evidence>
<proteinExistence type="predicted"/>
<dbReference type="InterPro" id="IPR035528">
    <property type="entry name" value="DUF5388"/>
</dbReference>
<keyword evidence="2" id="KW-1185">Reference proteome</keyword>
<dbReference type="EMBL" id="CP014925">
    <property type="protein sequence ID" value="ANZ68529.1"/>
    <property type="molecule type" value="Genomic_DNA"/>
</dbReference>
<dbReference type="Proteomes" id="UP000093267">
    <property type="component" value="Plasmid pL11995-1"/>
</dbReference>
<dbReference type="AlphaFoldDB" id="A0A1B2J2N4"/>
<name>A0A1B2J2N4_9LACO</name>
<organism evidence="1 2">
    <name type="scientific">Secundilactobacillus paracollinoides</name>
    <dbReference type="NCBI Taxonomy" id="240427"/>
    <lineage>
        <taxon>Bacteria</taxon>
        <taxon>Bacillati</taxon>
        <taxon>Bacillota</taxon>
        <taxon>Bacilli</taxon>
        <taxon>Lactobacillales</taxon>
        <taxon>Lactobacillaceae</taxon>
        <taxon>Secundilactobacillus</taxon>
    </lineage>
</organism>
<reference evidence="1 2" key="1">
    <citation type="submission" date="2016-03" db="EMBL/GenBank/DDBJ databases">
        <title>Pediococcus and Lactobacillus from brewery environment - whole genome sequencing and assembly.</title>
        <authorList>
            <person name="Behr J."/>
            <person name="Geissler A.J."/>
            <person name="Vogel R.F."/>
        </authorList>
    </citation>
    <scope>NUCLEOTIDE SEQUENCE [LARGE SCALE GENOMIC DNA]</scope>
    <source>
        <strain evidence="1 2">TMW 1.1995</strain>
        <plasmid evidence="2">pl11995-1</plasmid>
    </source>
</reference>
<keyword evidence="1" id="KW-0614">Plasmid</keyword>
<gene>
    <name evidence="1" type="ORF">AYR63_15355</name>
</gene>